<feature type="transmembrane region" description="Helical" evidence="7">
    <location>
        <begin position="332"/>
        <end position="353"/>
    </location>
</feature>
<feature type="transmembrane region" description="Helical" evidence="7">
    <location>
        <begin position="20"/>
        <end position="40"/>
    </location>
</feature>
<feature type="transmembrane region" description="Helical" evidence="7">
    <location>
        <begin position="264"/>
        <end position="285"/>
    </location>
</feature>
<comment type="subcellular location">
    <subcellularLocation>
        <location evidence="1">Cell membrane</location>
        <topology evidence="1">Multi-pass membrane protein</topology>
    </subcellularLocation>
</comment>
<feature type="transmembrane region" description="Helical" evidence="7">
    <location>
        <begin position="681"/>
        <end position="698"/>
    </location>
</feature>
<evidence type="ECO:0000313" key="9">
    <source>
        <dbReference type="EMBL" id="MBV0922836.1"/>
    </source>
</evidence>
<evidence type="ECO:0000256" key="6">
    <source>
        <dbReference type="ARBA" id="ARBA00023136"/>
    </source>
</evidence>
<comment type="caution">
    <text evidence="9">The sequence shown here is derived from an EMBL/GenBank/DDBJ whole genome shotgun (WGS) entry which is preliminary data.</text>
</comment>
<proteinExistence type="inferred from homology"/>
<evidence type="ECO:0000259" key="8">
    <source>
        <dbReference type="PROSITE" id="PS50156"/>
    </source>
</evidence>
<dbReference type="Pfam" id="PF03176">
    <property type="entry name" value="MMPL"/>
    <property type="match status" value="2"/>
</dbReference>
<accession>A0A8J7Y8S3</accession>
<sequence length="832" mass="88976">MASLDSALSRVNDVVVGRPVTVVVAFLLVTGLFAPGLTTISTEAGTEQFTQDSPAQTAFDRVNEDFGPTFAFDGGTTQLIHRGRNVLSKPELLRMLRILERLESREDLRVASTNSAAGAVARTLDPSATTSDEQIRAVESASPGEIDRAVGEAAEGPGFRSLLSEDFNEESARASATITVVQHRIPGGVDEAAGMGGDSPLTPIQQRIQRMVQPAGGDVVVFGSGLVAAEFSTIIFDSLFIVVPAAVALIFVFLVYAYRNPVDLVLGVLSLVMTIVWTLGFLGLAGIPFTQLLIAIPPLLLAVGIDFGLHAINRYREERAEGFDIRESMAVANRQLLVAFFIVTGTTVIGFSANTVSDLGPIRDFGIIAAVGIVFTFLIFGVFLPAAKVAVDELFDSLGVPMPFQRPLGREETLLGRVLPAGVAVARRAPAAFLVVVLLGSAWAGYYGTGVDTAFSQDDFLPPEDNPDYLEELPEPFRPGEYTVTERTNFLEENFASAQDDTVVVYLRRPMRQDDALEAIRRAGLDPPSSFAAENRRAEAESVIDVIRSHANESASFARLLRRSDVDGDGVPDDNLEAIFDALLSSSARERTLRYVTEDLRATRVVYTTESDAEQAAVTRDARTVADRYRYDATATGAVVVFQDVADAILLSSVRSLLVALAATAGFLVAIYYALVGRPSLGVVNLVPILVTIALLAGTMRYFGLPFNALTATILSISLGLGIDYSAHFVHRFVDEYDARVDDESGFDSWGRGADDRSDAVVSALRATVTGTGGALTGSMLTTVSGTGVLVLAITPVLGQFGVLTALSILYSYLTAMVVTPSAVVLWARYVG</sequence>
<feature type="transmembrane region" description="Helical" evidence="7">
    <location>
        <begin position="239"/>
        <end position="258"/>
    </location>
</feature>
<dbReference type="OrthoDB" id="42357at2157"/>
<organism evidence="9 10">
    <name type="scientific">Haloarcula limicola</name>
    <dbReference type="NCBI Taxonomy" id="1429915"/>
    <lineage>
        <taxon>Archaea</taxon>
        <taxon>Methanobacteriati</taxon>
        <taxon>Methanobacteriota</taxon>
        <taxon>Stenosarchaea group</taxon>
        <taxon>Halobacteria</taxon>
        <taxon>Halobacteriales</taxon>
        <taxon>Haloarculaceae</taxon>
        <taxon>Haloarcula</taxon>
    </lineage>
</organism>
<feature type="transmembrane region" description="Helical" evidence="7">
    <location>
        <begin position="429"/>
        <end position="447"/>
    </location>
</feature>
<feature type="transmembrane region" description="Helical" evidence="7">
    <location>
        <begin position="365"/>
        <end position="387"/>
    </location>
</feature>
<feature type="domain" description="SSD" evidence="8">
    <location>
        <begin position="647"/>
        <end position="826"/>
    </location>
</feature>
<feature type="transmembrane region" description="Helical" evidence="7">
    <location>
        <begin position="775"/>
        <end position="798"/>
    </location>
</feature>
<dbReference type="GO" id="GO:0005886">
    <property type="term" value="C:plasma membrane"/>
    <property type="evidence" value="ECO:0007669"/>
    <property type="project" value="UniProtKB-SubCell"/>
</dbReference>
<evidence type="ECO:0000256" key="3">
    <source>
        <dbReference type="ARBA" id="ARBA00022475"/>
    </source>
</evidence>
<dbReference type="Proteomes" id="UP000766550">
    <property type="component" value="Unassembled WGS sequence"/>
</dbReference>
<dbReference type="AlphaFoldDB" id="A0A8J7Y8S3"/>
<dbReference type="EMBL" id="JAHQXF010000001">
    <property type="protein sequence ID" value="MBV0922836.1"/>
    <property type="molecule type" value="Genomic_DNA"/>
</dbReference>
<dbReference type="PANTHER" id="PTHR33406:SF6">
    <property type="entry name" value="MEMBRANE PROTEIN YDGH-RELATED"/>
    <property type="match status" value="1"/>
</dbReference>
<dbReference type="Gene3D" id="1.20.1640.10">
    <property type="entry name" value="Multidrug efflux transporter AcrB transmembrane domain"/>
    <property type="match status" value="2"/>
</dbReference>
<dbReference type="InterPro" id="IPR004869">
    <property type="entry name" value="MMPL_dom"/>
</dbReference>
<feature type="transmembrane region" description="Helical" evidence="7">
    <location>
        <begin position="657"/>
        <end position="675"/>
    </location>
</feature>
<dbReference type="RefSeq" id="WP_162316008.1">
    <property type="nucleotide sequence ID" value="NZ_JAHQXF010000001.1"/>
</dbReference>
<dbReference type="SUPFAM" id="SSF82866">
    <property type="entry name" value="Multidrug efflux transporter AcrB transmembrane domain"/>
    <property type="match status" value="2"/>
</dbReference>
<gene>
    <name evidence="9" type="ORF">KTS45_01360</name>
</gene>
<reference evidence="9 10" key="1">
    <citation type="submission" date="2021-06" db="EMBL/GenBank/DDBJ databases">
        <title>New haloarchaea isolates fom saline soil.</title>
        <authorList>
            <person name="Duran-Viseras A."/>
            <person name="Sanchez-Porro C.S."/>
            <person name="Ventosa A."/>
        </authorList>
    </citation>
    <scope>NUCLEOTIDE SEQUENCE [LARGE SCALE GENOMIC DNA]</scope>
    <source>
        <strain evidence="9 10">JCM 183640</strain>
    </source>
</reference>
<keyword evidence="6 7" id="KW-0472">Membrane</keyword>
<dbReference type="PANTHER" id="PTHR33406">
    <property type="entry name" value="MEMBRANE PROTEIN MJ1562-RELATED"/>
    <property type="match status" value="1"/>
</dbReference>
<protein>
    <submittedName>
        <fullName evidence="9">MMPL family transporter</fullName>
    </submittedName>
</protein>
<evidence type="ECO:0000256" key="4">
    <source>
        <dbReference type="ARBA" id="ARBA00022692"/>
    </source>
</evidence>
<evidence type="ECO:0000256" key="2">
    <source>
        <dbReference type="ARBA" id="ARBA00010157"/>
    </source>
</evidence>
<name>A0A8J7Y8S3_9EURY</name>
<keyword evidence="10" id="KW-1185">Reference proteome</keyword>
<dbReference type="InterPro" id="IPR000731">
    <property type="entry name" value="SSD"/>
</dbReference>
<dbReference type="InterPro" id="IPR050545">
    <property type="entry name" value="Mycobact_MmpL"/>
</dbReference>
<feature type="transmembrane region" description="Helical" evidence="7">
    <location>
        <begin position="810"/>
        <end position="830"/>
    </location>
</feature>
<keyword evidence="4 7" id="KW-0812">Transmembrane</keyword>
<comment type="similarity">
    <text evidence="2">Belongs to the resistance-nodulation-cell division (RND) (TC 2.A.6) family. MmpL subfamily.</text>
</comment>
<keyword evidence="3" id="KW-1003">Cell membrane</keyword>
<feature type="transmembrane region" description="Helical" evidence="7">
    <location>
        <begin position="705"/>
        <end position="723"/>
    </location>
</feature>
<evidence type="ECO:0000256" key="1">
    <source>
        <dbReference type="ARBA" id="ARBA00004651"/>
    </source>
</evidence>
<evidence type="ECO:0000256" key="7">
    <source>
        <dbReference type="SAM" id="Phobius"/>
    </source>
</evidence>
<evidence type="ECO:0000313" key="10">
    <source>
        <dbReference type="Proteomes" id="UP000766550"/>
    </source>
</evidence>
<keyword evidence="5 7" id="KW-1133">Transmembrane helix</keyword>
<feature type="transmembrane region" description="Helical" evidence="7">
    <location>
        <begin position="292"/>
        <end position="312"/>
    </location>
</feature>
<dbReference type="PROSITE" id="PS50156">
    <property type="entry name" value="SSD"/>
    <property type="match status" value="2"/>
</dbReference>
<evidence type="ECO:0000256" key="5">
    <source>
        <dbReference type="ARBA" id="ARBA00022989"/>
    </source>
</evidence>
<feature type="domain" description="SSD" evidence="8">
    <location>
        <begin position="265"/>
        <end position="390"/>
    </location>
</feature>